<comment type="similarity">
    <text evidence="1">Belongs to the SMC family. SMC5 subfamily.</text>
</comment>
<dbReference type="InterPro" id="IPR027417">
    <property type="entry name" value="P-loop_NTPase"/>
</dbReference>
<evidence type="ECO:0000313" key="6">
    <source>
        <dbReference type="EnsemblMetazoa" id="XP_022652248"/>
    </source>
</evidence>
<dbReference type="PANTHER" id="PTHR45916:SF1">
    <property type="entry name" value="STRUCTURAL MAINTENANCE OF CHROMOSOMES PROTEIN 5"/>
    <property type="match status" value="1"/>
</dbReference>
<dbReference type="FunCoup" id="A0A7M7JHG5">
    <property type="interactions" value="1882"/>
</dbReference>
<sequence length="1054" mass="121722">MSLSSGAIVRLYLKNFLTYSEVEFNPRSGLNMIVGPNGSGKSSLVCGICLVLAGKPNVLGRAPHLKEFIKFGCSHAELEIELFQPQANKIIRRTIHDRGSDWKINGIPCSQNEVCKEVSKMNIQVDNLCQFLPQDRVADFVKMTPQELLVNTENAVGSAMLIENHEKLKSLQESLTSLKNKIESTKNHRDKEVQLNEHLEAELKQFKDFKAAKKQLELYEAKLAWLNYVVKRDNFLEKKKILNQKADVVEKQQEAHARIKGKVTRLENQIKELDRQKAQLELALRRVKEKTAKTREEMDKCTERMNEIQHTFKEQLDCEKERIDKEKVQRSTVQELQIKYHEELDKLREDRVETKLQEVKLRISGLNKELNKLNATMQERQQLVRSIEQEIQEYEERHRTLALKADPRMEMLEKIKPQVYKACSWLEQNRNLFQEHIHKPVAAELTISNERQARYLEVILGSDSLFSFVAENPDDMELFVKEARRRNWKINIGTAPRGGRMKFANPVPKEQIKEFGVEGYVSDLCEASDAVFAFLCGLHNLHRVPFGGDILEDHIYGLLSKYQLNRAIAGSSLVNLVKSEYSTDLTRISKSIPKNKVLIVFSNREELQQVTERLKQLKQQKERSIGDYNKLKEEVENLNRIAQGVKDEEKKLRQRMGASLKLRDTLNVKKAQLQRLQQVPGDLEAKKRRVEACLNNDLALFRRNTKELVKDAEEAFEQLQKLGLVVCQIEETRQRAEVFNDELLLVERALTAAKAAYDRLEESTKIAKQEALQILEQAKNLVGLDNVSGRAAVQLPDKISAQFEELSNEIPEIEGFVAEERARLSLMMPHNMNVEKEYNRRQQLISEVNTTLNSLTSKLDEIKVEIATKDQEWCSELDALLGKINATFSRFFTLLGCEGKVTLYDGEAVHQYDRYGIKILVRFRENTDLCELTPTHQSGGERSVAIILYMMALQELTVVPFRVVDEINQGMDSVNERRVFEFLVKTAELNEAQYFLITPKLLTGLPYSEKMSVHFVYPNVGFTHHRWGLQKFIERQKRRRTNSTAIQEKDDMEL</sequence>
<dbReference type="AlphaFoldDB" id="A0A7M7JHG5"/>
<dbReference type="GO" id="GO:0030915">
    <property type="term" value="C:Smc5-Smc6 complex"/>
    <property type="evidence" value="ECO:0007669"/>
    <property type="project" value="TreeGrafter"/>
</dbReference>
<dbReference type="InterPro" id="IPR038729">
    <property type="entry name" value="Rad50/SbcC_AAA"/>
</dbReference>
<evidence type="ECO:0000256" key="1">
    <source>
        <dbReference type="ARBA" id="ARBA00010171"/>
    </source>
</evidence>
<dbReference type="Pfam" id="PF13476">
    <property type="entry name" value="AAA_23"/>
    <property type="match status" value="1"/>
</dbReference>
<evidence type="ECO:0000256" key="3">
    <source>
        <dbReference type="ARBA" id="ARBA00023054"/>
    </source>
</evidence>
<dbReference type="Gene3D" id="3.40.50.300">
    <property type="entry name" value="P-loop containing nucleotide triphosphate hydrolases"/>
    <property type="match status" value="2"/>
</dbReference>
<dbReference type="GO" id="GO:0003697">
    <property type="term" value="F:single-stranded DNA binding"/>
    <property type="evidence" value="ECO:0007669"/>
    <property type="project" value="TreeGrafter"/>
</dbReference>
<name>A0A7M7JHG5_VARDE</name>
<proteinExistence type="inferred from homology"/>
<keyword evidence="7" id="KW-1185">Reference proteome</keyword>
<reference evidence="6" key="1">
    <citation type="submission" date="2021-01" db="UniProtKB">
        <authorList>
            <consortium name="EnsemblMetazoa"/>
        </authorList>
    </citation>
    <scope>IDENTIFICATION</scope>
</reference>
<evidence type="ECO:0000259" key="5">
    <source>
        <dbReference type="Pfam" id="PF13476"/>
    </source>
</evidence>
<feature type="domain" description="Rad50/SbcC-type AAA" evidence="5">
    <location>
        <begin position="10"/>
        <end position="280"/>
    </location>
</feature>
<evidence type="ECO:0000313" key="7">
    <source>
        <dbReference type="Proteomes" id="UP000594260"/>
    </source>
</evidence>
<dbReference type="KEGG" id="vde:111246624"/>
<protein>
    <recommendedName>
        <fullName evidence="2">Structural maintenance of chromosomes protein 5</fullName>
    </recommendedName>
</protein>
<feature type="coiled-coil region" evidence="4">
    <location>
        <begin position="845"/>
        <end position="872"/>
    </location>
</feature>
<dbReference type="SUPFAM" id="SSF52540">
    <property type="entry name" value="P-loop containing nucleoside triphosphate hydrolases"/>
    <property type="match status" value="1"/>
</dbReference>
<keyword evidence="3 4" id="KW-0175">Coiled coil</keyword>
<evidence type="ECO:0000256" key="4">
    <source>
        <dbReference type="SAM" id="Coils"/>
    </source>
</evidence>
<accession>A0A7M7JHG5</accession>
<feature type="coiled-coil region" evidence="4">
    <location>
        <begin position="349"/>
        <end position="404"/>
    </location>
</feature>
<dbReference type="GeneID" id="111246624"/>
<dbReference type="Proteomes" id="UP000594260">
    <property type="component" value="Unplaced"/>
</dbReference>
<dbReference type="CTD" id="23137"/>
<evidence type="ECO:0000256" key="2">
    <source>
        <dbReference type="ARBA" id="ARBA00018687"/>
    </source>
</evidence>
<dbReference type="PANTHER" id="PTHR45916">
    <property type="entry name" value="STRUCTURAL MAINTENANCE OF CHROMOSOMES PROTEIN 5"/>
    <property type="match status" value="1"/>
</dbReference>
<dbReference type="InParanoid" id="A0A7M7JHG5"/>
<dbReference type="EnsemblMetazoa" id="XM_022796513">
    <property type="protein sequence ID" value="XP_022652248"/>
    <property type="gene ID" value="LOC111246624"/>
</dbReference>
<dbReference type="RefSeq" id="XP_022652248.1">
    <property type="nucleotide sequence ID" value="XM_022796513.1"/>
</dbReference>
<feature type="coiled-coil region" evidence="4">
    <location>
        <begin position="600"/>
        <end position="655"/>
    </location>
</feature>
<feature type="coiled-coil region" evidence="4">
    <location>
        <begin position="702"/>
        <end position="770"/>
    </location>
</feature>
<dbReference type="OMA" id="RFWTSQP"/>
<organism evidence="6 7">
    <name type="scientific">Varroa destructor</name>
    <name type="common">Honeybee mite</name>
    <dbReference type="NCBI Taxonomy" id="109461"/>
    <lineage>
        <taxon>Eukaryota</taxon>
        <taxon>Metazoa</taxon>
        <taxon>Ecdysozoa</taxon>
        <taxon>Arthropoda</taxon>
        <taxon>Chelicerata</taxon>
        <taxon>Arachnida</taxon>
        <taxon>Acari</taxon>
        <taxon>Parasitiformes</taxon>
        <taxon>Mesostigmata</taxon>
        <taxon>Gamasina</taxon>
        <taxon>Dermanyssoidea</taxon>
        <taxon>Varroidae</taxon>
        <taxon>Varroa</taxon>
    </lineage>
</organism>
<feature type="coiled-coil region" evidence="4">
    <location>
        <begin position="232"/>
        <end position="304"/>
    </location>
</feature>
<dbReference type="GO" id="GO:0000724">
    <property type="term" value="P:double-strand break repair via homologous recombination"/>
    <property type="evidence" value="ECO:0007669"/>
    <property type="project" value="TreeGrafter"/>
</dbReference>
<dbReference type="GO" id="GO:0005634">
    <property type="term" value="C:nucleus"/>
    <property type="evidence" value="ECO:0007669"/>
    <property type="project" value="TreeGrafter"/>
</dbReference>
<feature type="coiled-coil region" evidence="4">
    <location>
        <begin position="161"/>
        <end position="188"/>
    </location>
</feature>
<dbReference type="OrthoDB" id="10254973at2759"/>